<evidence type="ECO:0000313" key="1">
    <source>
        <dbReference type="EMBL" id="CAF9924217.1"/>
    </source>
</evidence>
<name>A0A8H3IDN8_9LECA</name>
<dbReference type="Proteomes" id="UP000664203">
    <property type="component" value="Unassembled WGS sequence"/>
</dbReference>
<gene>
    <name evidence="1" type="ORF">ALECFALPRED_002706</name>
</gene>
<keyword evidence="2" id="KW-1185">Reference proteome</keyword>
<proteinExistence type="predicted"/>
<reference evidence="1" key="1">
    <citation type="submission" date="2021-03" db="EMBL/GenBank/DDBJ databases">
        <authorList>
            <person name="Tagirdzhanova G."/>
        </authorList>
    </citation>
    <scope>NUCLEOTIDE SEQUENCE</scope>
</reference>
<protein>
    <submittedName>
        <fullName evidence="1">Uncharacterized protein</fullName>
    </submittedName>
</protein>
<evidence type="ECO:0000313" key="2">
    <source>
        <dbReference type="Proteomes" id="UP000664203"/>
    </source>
</evidence>
<organism evidence="1 2">
    <name type="scientific">Alectoria fallacina</name>
    <dbReference type="NCBI Taxonomy" id="1903189"/>
    <lineage>
        <taxon>Eukaryota</taxon>
        <taxon>Fungi</taxon>
        <taxon>Dikarya</taxon>
        <taxon>Ascomycota</taxon>
        <taxon>Pezizomycotina</taxon>
        <taxon>Lecanoromycetes</taxon>
        <taxon>OSLEUM clade</taxon>
        <taxon>Lecanoromycetidae</taxon>
        <taxon>Lecanorales</taxon>
        <taxon>Lecanorineae</taxon>
        <taxon>Parmeliaceae</taxon>
        <taxon>Alectoria</taxon>
    </lineage>
</organism>
<accession>A0A8H3IDN8</accession>
<dbReference type="AlphaFoldDB" id="A0A8H3IDN8"/>
<dbReference type="EMBL" id="CAJPDR010000184">
    <property type="protein sequence ID" value="CAF9924217.1"/>
    <property type="molecule type" value="Genomic_DNA"/>
</dbReference>
<sequence length="317" mass="34891">MPGADTTPVYGRFVNVLEDEEASSTETTEAAIMLTALTGGGRTSVSSKGCHDSSAERDSRQISPTLWGYQNQRATASRLSVKASAIREKCSAEPMGAIPDTKPLHLLPVFHHHVQEHGADPGLFFTDNGSLRRTITDSGDESDAFGDAFGWNTNNILCMGADYTYADALTDFTFLWNEWADSVETILHGMIDQIEALDISYDDYLTLVSQLASYPARPALPTADSQEISARLLSGVWNEWADVVEKVVVVMKWAIDHSTPLPREEQMLWDGGPLDFNLDLSSRDLPPMRMAALLRKMLRDDTVACDELADSVENLCL</sequence>
<comment type="caution">
    <text evidence="1">The sequence shown here is derived from an EMBL/GenBank/DDBJ whole genome shotgun (WGS) entry which is preliminary data.</text>
</comment>
<dbReference type="OrthoDB" id="5395764at2759"/>